<reference evidence="8 9" key="1">
    <citation type="submission" date="2017-05" db="EMBL/GenBank/DDBJ databases">
        <authorList>
            <person name="Song R."/>
            <person name="Chenine A.L."/>
            <person name="Ruprecht R.M."/>
        </authorList>
    </citation>
    <scope>NUCLEOTIDE SEQUENCE [LARGE SCALE GENOMIC DNA]</scope>
    <source>
        <strain evidence="8 9">CECT 8663</strain>
    </source>
</reference>
<gene>
    <name evidence="8" type="primary">araC</name>
    <name evidence="8" type="ORF">PEV8663_03277</name>
</gene>
<dbReference type="AlphaFoldDB" id="A0A238KUQ8"/>
<dbReference type="GO" id="GO:0046872">
    <property type="term" value="F:metal ion binding"/>
    <property type="evidence" value="ECO:0007669"/>
    <property type="project" value="UniProtKB-KW"/>
</dbReference>
<evidence type="ECO:0000313" key="9">
    <source>
        <dbReference type="Proteomes" id="UP000220836"/>
    </source>
</evidence>
<dbReference type="EMBL" id="FXYH01000013">
    <property type="protein sequence ID" value="SMX46418.1"/>
    <property type="molecule type" value="Genomic_DNA"/>
</dbReference>
<dbReference type="InterPro" id="IPR000581">
    <property type="entry name" value="ILV_EDD_N"/>
</dbReference>
<keyword evidence="9" id="KW-1185">Reference proteome</keyword>
<dbReference type="PANTHER" id="PTHR43183">
    <property type="entry name" value="HYPOTHETICAL DIHYDROXYACID DEHYDRATASE (EUROFUNG)-RELATED"/>
    <property type="match status" value="1"/>
</dbReference>
<dbReference type="InterPro" id="IPR020558">
    <property type="entry name" value="DiOHA_6PGluconate_deHydtase_CS"/>
</dbReference>
<evidence type="ECO:0000256" key="2">
    <source>
        <dbReference type="ARBA" id="ARBA00022723"/>
    </source>
</evidence>
<evidence type="ECO:0000259" key="6">
    <source>
        <dbReference type="Pfam" id="PF00920"/>
    </source>
</evidence>
<dbReference type="GO" id="GO:0051536">
    <property type="term" value="F:iron-sulfur cluster binding"/>
    <property type="evidence" value="ECO:0007669"/>
    <property type="project" value="UniProtKB-KW"/>
</dbReference>
<dbReference type="InterPro" id="IPR056740">
    <property type="entry name" value="ILV_EDD_C"/>
</dbReference>
<dbReference type="InterPro" id="IPR042096">
    <property type="entry name" value="Dihydro-acid_dehy_C"/>
</dbReference>
<evidence type="ECO:0000259" key="7">
    <source>
        <dbReference type="Pfam" id="PF24877"/>
    </source>
</evidence>
<comment type="similarity">
    <text evidence="1">Belongs to the IlvD/Edd family.</text>
</comment>
<name>A0A238KUQ8_9RHOB</name>
<feature type="domain" description="Dihydroxy-acid/6-phosphogluconate dehydratase C-terminal" evidence="7">
    <location>
        <begin position="369"/>
        <end position="572"/>
    </location>
</feature>
<dbReference type="InterPro" id="IPR052352">
    <property type="entry name" value="Sugar_Degrad_Dehydratases"/>
</dbReference>
<dbReference type="PROSITE" id="PS00886">
    <property type="entry name" value="ILVD_EDD_1"/>
    <property type="match status" value="1"/>
</dbReference>
<feature type="domain" description="Dihydroxy-acid/6-phosphogluconate dehydratase N-terminal" evidence="6">
    <location>
        <begin position="46"/>
        <end position="358"/>
    </location>
</feature>
<evidence type="ECO:0000256" key="5">
    <source>
        <dbReference type="ARBA" id="ARBA00023239"/>
    </source>
</evidence>
<dbReference type="Proteomes" id="UP000220836">
    <property type="component" value="Unassembled WGS sequence"/>
</dbReference>
<dbReference type="OrthoDB" id="9807077at2"/>
<keyword evidence="2" id="KW-0479">Metal-binding</keyword>
<evidence type="ECO:0000256" key="4">
    <source>
        <dbReference type="ARBA" id="ARBA00023014"/>
    </source>
</evidence>
<evidence type="ECO:0000256" key="1">
    <source>
        <dbReference type="ARBA" id="ARBA00006486"/>
    </source>
</evidence>
<evidence type="ECO:0000313" key="8">
    <source>
        <dbReference type="EMBL" id="SMX46418.1"/>
    </source>
</evidence>
<proteinExistence type="inferred from homology"/>
<protein>
    <submittedName>
        <fullName evidence="8">L-arabonate dehydratase</fullName>
        <ecNumber evidence="8">4.2.1.25</ecNumber>
    </submittedName>
</protein>
<dbReference type="NCBIfam" id="NF009560">
    <property type="entry name" value="PRK13017.1"/>
    <property type="match status" value="1"/>
</dbReference>
<accession>A0A238KUQ8</accession>
<dbReference type="EC" id="4.2.1.25" evidence="8"/>
<dbReference type="SUPFAM" id="SSF52016">
    <property type="entry name" value="LeuD/IlvD-like"/>
    <property type="match status" value="1"/>
</dbReference>
<dbReference type="PANTHER" id="PTHR43183:SF1">
    <property type="entry name" value="HYPOTHETICAL DIHYDROXY-ACID DEHYDRATASE (EUROFUNG)-RELATED"/>
    <property type="match status" value="1"/>
</dbReference>
<keyword evidence="5 8" id="KW-0456">Lyase</keyword>
<dbReference type="NCBIfam" id="NF004784">
    <property type="entry name" value="PRK06131.1"/>
    <property type="match status" value="1"/>
</dbReference>
<dbReference type="Gene3D" id="3.50.30.80">
    <property type="entry name" value="IlvD/EDD C-terminal domain-like"/>
    <property type="match status" value="1"/>
</dbReference>
<keyword evidence="3" id="KW-0408">Iron</keyword>
<evidence type="ECO:0000256" key="3">
    <source>
        <dbReference type="ARBA" id="ARBA00023004"/>
    </source>
</evidence>
<dbReference type="SUPFAM" id="SSF143975">
    <property type="entry name" value="IlvD/EDD N-terminal domain-like"/>
    <property type="match status" value="1"/>
</dbReference>
<dbReference type="GO" id="GO:0050020">
    <property type="term" value="F:L-arabinonate dehydratase activity"/>
    <property type="evidence" value="ECO:0007669"/>
    <property type="project" value="UniProtKB-EC"/>
</dbReference>
<dbReference type="RefSeq" id="WP_097805750.1">
    <property type="nucleotide sequence ID" value="NZ_FXYH01000013.1"/>
</dbReference>
<dbReference type="Pfam" id="PF24877">
    <property type="entry name" value="ILV_EDD_C"/>
    <property type="match status" value="1"/>
</dbReference>
<sequence length="593" mass="64531">MSDTRAHKRFRSQEWFDNPNNPGMTALYLERYQNATFTREELQSERPIIGIAQTGSDLAPCNKIHVFLMDRIKAGIREAGGIPMEFPVHPIQETGKRPTAALDRNLSYLTLVEVLHGYPIDGVVLTTGCDKTTPAMLMGAATVDLPAIALNGGPMLDGWFKGKRAGSGMVIWEGRRLLAEGKIDYEEFMERACASAPSMGHCNTMGTASTMNAMAEALGMTLTGSSAIPAPFRERMEMAYLTGKRIVQMVLDDLKPSDIMTREAFENAIVTNAAIGGSTNAPPHLQAVARHVGVELNVKDWETVGFDVPLLANVQPAGEYLGEGFYRAGGVPAIMGELKKAGRLHEGVMTASGRTLGEELEGIESVDIDVIKTYDAPMRQNAGFKVLSGNLFDSALMKTSVISPDFQQRFLSHPGKEGVHEARAIVFEGPEDYHDRLNDPALEIDENCILFIRNVGCVGYPGSAEVVNMQPPDELIKAGIHHLPTVGDGRQSGTSESPSILNATPESVVGGGLAYLKTGDMVRLDLNSSTLNALVEDAEWQARMDAWDAPELEHQTPWQEIYRKHVGQLADGGCLELATAYQKIGRTLARDNH</sequence>
<keyword evidence="4" id="KW-0411">Iron-sulfur</keyword>
<organism evidence="8 9">
    <name type="scientific">Pelagimonas varians</name>
    <dbReference type="NCBI Taxonomy" id="696760"/>
    <lineage>
        <taxon>Bacteria</taxon>
        <taxon>Pseudomonadati</taxon>
        <taxon>Pseudomonadota</taxon>
        <taxon>Alphaproteobacteria</taxon>
        <taxon>Rhodobacterales</taxon>
        <taxon>Roseobacteraceae</taxon>
        <taxon>Pelagimonas</taxon>
    </lineage>
</organism>
<dbReference type="Pfam" id="PF00920">
    <property type="entry name" value="ILVD_EDD_N"/>
    <property type="match status" value="1"/>
</dbReference>
<dbReference type="InterPro" id="IPR037237">
    <property type="entry name" value="IlvD/EDD_N"/>
</dbReference>